<dbReference type="EMBL" id="JAOPGA020001197">
    <property type="protein sequence ID" value="KAL0485983.1"/>
    <property type="molecule type" value="Genomic_DNA"/>
</dbReference>
<dbReference type="PANTHER" id="PTHR30520">
    <property type="entry name" value="FORMATE TRANSPORTER-RELATED"/>
    <property type="match status" value="1"/>
</dbReference>
<comment type="caution">
    <text evidence="7">The sequence shown here is derived from an EMBL/GenBank/DDBJ whole genome shotgun (WGS) entry which is preliminary data.</text>
</comment>
<evidence type="ECO:0000256" key="5">
    <source>
        <dbReference type="ARBA" id="ARBA00049660"/>
    </source>
</evidence>
<dbReference type="InterPro" id="IPR000292">
    <property type="entry name" value="For/NO2_transpt"/>
</dbReference>
<dbReference type="InterPro" id="IPR023271">
    <property type="entry name" value="Aquaporin-like"/>
</dbReference>
<keyword evidence="8" id="KW-1185">Reference proteome</keyword>
<reference evidence="7 8" key="1">
    <citation type="submission" date="2024-03" db="EMBL/GenBank/DDBJ databases">
        <title>The Acrasis kona genome and developmental transcriptomes reveal deep origins of eukaryotic multicellular pathways.</title>
        <authorList>
            <person name="Sheikh S."/>
            <person name="Fu C.-J."/>
            <person name="Brown M.W."/>
            <person name="Baldauf S.L."/>
        </authorList>
    </citation>
    <scope>NUCLEOTIDE SEQUENCE [LARGE SCALE GENOMIC DNA]</scope>
    <source>
        <strain evidence="7 8">ATCC MYA-3509</strain>
    </source>
</reference>
<accession>A0AAW2Z9P0</accession>
<name>A0AAW2Z9P0_9EUKA</name>
<dbReference type="Gene3D" id="1.20.1080.10">
    <property type="entry name" value="Glycerol uptake facilitator protein"/>
    <property type="match status" value="1"/>
</dbReference>
<organism evidence="7 8">
    <name type="scientific">Acrasis kona</name>
    <dbReference type="NCBI Taxonomy" id="1008807"/>
    <lineage>
        <taxon>Eukaryota</taxon>
        <taxon>Discoba</taxon>
        <taxon>Heterolobosea</taxon>
        <taxon>Tetramitia</taxon>
        <taxon>Eutetramitia</taxon>
        <taxon>Acrasidae</taxon>
        <taxon>Acrasis</taxon>
    </lineage>
</organism>
<dbReference type="GO" id="GO:0015707">
    <property type="term" value="P:nitrite transport"/>
    <property type="evidence" value="ECO:0007669"/>
    <property type="project" value="TreeGrafter"/>
</dbReference>
<gene>
    <name evidence="7" type="ORF">AKO1_012216</name>
</gene>
<sequence length="293" mass="31748">MSFKSPLDTVLELESNGRDKTKQTVDQCILLGVLAGWFAGLGGFGCLATGGNIPDISPGTRQIISGLTFPIGLVMILFTGSDLFTGMQSAATAGLLSRKVQALPFLKLMFLSFISNAVGAIMFAYIFVYYVSSGDDYWVNIAKDIAVKKMQGDFYKKIISGIMANFLVNVAVFCAASANDIVGKCAGVWGPIYIFVVCEFEHCIANCFYIPLGLFYGAEGSWGKFILHNLIPVTIGNVIGGCLCVGTLLYYIHHLRGDHPDAAQNALLWAKGKIFKPQYLGINEEGDHLIINK</sequence>
<dbReference type="AlphaFoldDB" id="A0AAW2Z9P0"/>
<evidence type="ECO:0000256" key="3">
    <source>
        <dbReference type="ARBA" id="ARBA00022989"/>
    </source>
</evidence>
<proteinExistence type="inferred from homology"/>
<feature type="transmembrane region" description="Helical" evidence="6">
    <location>
        <begin position="28"/>
        <end position="51"/>
    </location>
</feature>
<feature type="transmembrane region" description="Helical" evidence="6">
    <location>
        <begin position="158"/>
        <end position="178"/>
    </location>
</feature>
<feature type="transmembrane region" description="Helical" evidence="6">
    <location>
        <begin position="230"/>
        <end position="252"/>
    </location>
</feature>
<comment type="similarity">
    <text evidence="5">Belongs to the FNT transporter (TC 1.A.16) family.</text>
</comment>
<evidence type="ECO:0000256" key="2">
    <source>
        <dbReference type="ARBA" id="ARBA00022692"/>
    </source>
</evidence>
<evidence type="ECO:0000256" key="6">
    <source>
        <dbReference type="SAM" id="Phobius"/>
    </source>
</evidence>
<comment type="subcellular location">
    <subcellularLocation>
        <location evidence="1">Membrane</location>
        <topology evidence="1">Multi-pass membrane protein</topology>
    </subcellularLocation>
</comment>
<evidence type="ECO:0000256" key="4">
    <source>
        <dbReference type="ARBA" id="ARBA00023136"/>
    </source>
</evidence>
<protein>
    <submittedName>
        <fullName evidence="7">Formate transporter</fullName>
    </submittedName>
</protein>
<evidence type="ECO:0000313" key="8">
    <source>
        <dbReference type="Proteomes" id="UP001431209"/>
    </source>
</evidence>
<keyword evidence="3 6" id="KW-1133">Transmembrane helix</keyword>
<keyword evidence="2 6" id="KW-0812">Transmembrane</keyword>
<dbReference type="Pfam" id="PF01226">
    <property type="entry name" value="Form_Nir_trans"/>
    <property type="match status" value="1"/>
</dbReference>
<feature type="transmembrane region" description="Helical" evidence="6">
    <location>
        <begin position="190"/>
        <end position="218"/>
    </location>
</feature>
<dbReference type="GO" id="GO:0005886">
    <property type="term" value="C:plasma membrane"/>
    <property type="evidence" value="ECO:0007669"/>
    <property type="project" value="TreeGrafter"/>
</dbReference>
<evidence type="ECO:0000256" key="1">
    <source>
        <dbReference type="ARBA" id="ARBA00004141"/>
    </source>
</evidence>
<keyword evidence="4 6" id="KW-0472">Membrane</keyword>
<evidence type="ECO:0000313" key="7">
    <source>
        <dbReference type="EMBL" id="KAL0485983.1"/>
    </source>
</evidence>
<dbReference type="PANTHER" id="PTHR30520:SF6">
    <property type="entry name" value="FORMATE_NITRATE FAMILY TRANSPORTER (EUROFUNG)"/>
    <property type="match status" value="1"/>
</dbReference>
<dbReference type="Proteomes" id="UP001431209">
    <property type="component" value="Unassembled WGS sequence"/>
</dbReference>
<dbReference type="GO" id="GO:0015513">
    <property type="term" value="F:high-affinity secondary active nitrite transmembrane transporter activity"/>
    <property type="evidence" value="ECO:0007669"/>
    <property type="project" value="TreeGrafter"/>
</dbReference>
<feature type="transmembrane region" description="Helical" evidence="6">
    <location>
        <begin position="105"/>
        <end position="130"/>
    </location>
</feature>
<feature type="transmembrane region" description="Helical" evidence="6">
    <location>
        <begin position="63"/>
        <end position="84"/>
    </location>
</feature>